<comment type="caution">
    <text evidence="2">The sequence shown here is derived from an EMBL/GenBank/DDBJ whole genome shotgun (WGS) entry which is preliminary data.</text>
</comment>
<reference evidence="2" key="1">
    <citation type="submission" date="2020-11" db="EMBL/GenBank/DDBJ databases">
        <authorList>
            <consortium name="DOE Joint Genome Institute"/>
            <person name="Ahrendt S."/>
            <person name="Riley R."/>
            <person name="Andreopoulos W."/>
            <person name="LaButti K."/>
            <person name="Pangilinan J."/>
            <person name="Ruiz-duenas F.J."/>
            <person name="Barrasa J.M."/>
            <person name="Sanchez-Garcia M."/>
            <person name="Camarero S."/>
            <person name="Miyauchi S."/>
            <person name="Serrano A."/>
            <person name="Linde D."/>
            <person name="Babiker R."/>
            <person name="Drula E."/>
            <person name="Ayuso-Fernandez I."/>
            <person name="Pacheco R."/>
            <person name="Padilla G."/>
            <person name="Ferreira P."/>
            <person name="Barriuso J."/>
            <person name="Kellner H."/>
            <person name="Castanera R."/>
            <person name="Alfaro M."/>
            <person name="Ramirez L."/>
            <person name="Pisabarro A.G."/>
            <person name="Kuo A."/>
            <person name="Tritt A."/>
            <person name="Lipzen A."/>
            <person name="He G."/>
            <person name="Yan M."/>
            <person name="Ng V."/>
            <person name="Cullen D."/>
            <person name="Martin F."/>
            <person name="Rosso M.-N."/>
            <person name="Henrissat B."/>
            <person name="Hibbett D."/>
            <person name="Martinez A.T."/>
            <person name="Grigoriev I.V."/>
        </authorList>
    </citation>
    <scope>NUCLEOTIDE SEQUENCE</scope>
    <source>
        <strain evidence="2">AH 44721</strain>
    </source>
</reference>
<evidence type="ECO:0000256" key="1">
    <source>
        <dbReference type="SAM" id="MobiDB-lite"/>
    </source>
</evidence>
<dbReference type="Proteomes" id="UP000724874">
    <property type="component" value="Unassembled WGS sequence"/>
</dbReference>
<accession>A0A9P5NUN9</accession>
<dbReference type="OrthoDB" id="192702at2759"/>
<dbReference type="AlphaFoldDB" id="A0A9P5NUN9"/>
<feature type="region of interest" description="Disordered" evidence="1">
    <location>
        <begin position="67"/>
        <end position="100"/>
    </location>
</feature>
<protein>
    <submittedName>
        <fullName evidence="2">Uncharacterized protein</fullName>
    </submittedName>
</protein>
<proteinExistence type="predicted"/>
<evidence type="ECO:0000313" key="3">
    <source>
        <dbReference type="Proteomes" id="UP000724874"/>
    </source>
</evidence>
<feature type="compositionally biased region" description="Low complexity" evidence="1">
    <location>
        <begin position="67"/>
        <end position="93"/>
    </location>
</feature>
<keyword evidence="3" id="KW-1185">Reference proteome</keyword>
<organism evidence="2 3">
    <name type="scientific">Gymnopilus junonius</name>
    <name type="common">Spectacular rustgill mushroom</name>
    <name type="synonym">Gymnopilus spectabilis subsp. junonius</name>
    <dbReference type="NCBI Taxonomy" id="109634"/>
    <lineage>
        <taxon>Eukaryota</taxon>
        <taxon>Fungi</taxon>
        <taxon>Dikarya</taxon>
        <taxon>Basidiomycota</taxon>
        <taxon>Agaricomycotina</taxon>
        <taxon>Agaricomycetes</taxon>
        <taxon>Agaricomycetidae</taxon>
        <taxon>Agaricales</taxon>
        <taxon>Agaricineae</taxon>
        <taxon>Hymenogastraceae</taxon>
        <taxon>Gymnopilus</taxon>
    </lineage>
</organism>
<evidence type="ECO:0000313" key="2">
    <source>
        <dbReference type="EMBL" id="KAF8905222.1"/>
    </source>
</evidence>
<name>A0A9P5NUN9_GYMJU</name>
<gene>
    <name evidence="2" type="ORF">CPB84DRAFT_1845034</name>
</gene>
<dbReference type="EMBL" id="JADNYJ010000023">
    <property type="protein sequence ID" value="KAF8905222.1"/>
    <property type="molecule type" value="Genomic_DNA"/>
</dbReference>
<sequence length="135" mass="15094">MFEKTQGQRWIYVNVAGNKELNKKIYMYFTSPYTAGLLAAISLGVTNLSPSSSQGSTMEWSMKTLSDLSSSSSSSSLSFPSSDPTILSNTPSTPTSPFPPKLEQFFMPKWLSIHKHQLPTHTILAWQNQAWKELM</sequence>